<keyword evidence="11" id="KW-0732">Signal</keyword>
<dbReference type="GO" id="GO:0005829">
    <property type="term" value="C:cytosol"/>
    <property type="evidence" value="ECO:0007669"/>
    <property type="project" value="InterPro"/>
</dbReference>
<comment type="similarity">
    <text evidence="4">Belongs to the peptidase C15 family.</text>
</comment>
<keyword evidence="6" id="KW-0645">Protease</keyword>
<dbReference type="Gene3D" id="3.40.630.20">
    <property type="entry name" value="Peptidase C15, pyroglutamyl peptidase I-like"/>
    <property type="match status" value="1"/>
</dbReference>
<dbReference type="NCBIfam" id="NF009676">
    <property type="entry name" value="PRK13197.1"/>
    <property type="match status" value="1"/>
</dbReference>
<dbReference type="KEGG" id="foo:CGC45_00955"/>
<organism evidence="12 13">
    <name type="scientific">Francisella opportunistica</name>
    <dbReference type="NCBI Taxonomy" id="2016517"/>
    <lineage>
        <taxon>Bacteria</taxon>
        <taxon>Pseudomonadati</taxon>
        <taxon>Pseudomonadota</taxon>
        <taxon>Gammaproteobacteria</taxon>
        <taxon>Thiotrichales</taxon>
        <taxon>Francisellaceae</taxon>
        <taxon>Francisella</taxon>
    </lineage>
</organism>
<reference evidence="12 13" key="1">
    <citation type="submission" date="2017-07" db="EMBL/GenBank/DDBJ databases">
        <title>Complete genome sequences and comparative analysis of the novel pathogen Francisella opportunistica.</title>
        <authorList>
            <person name="Dietrich E.A."/>
            <person name="Kingry L.C."/>
            <person name="Petersen J.M."/>
        </authorList>
    </citation>
    <scope>NUCLEOTIDE SEQUENCE [LARGE SCALE GENOMIC DNA]</scope>
    <source>
        <strain evidence="12 13">14-2155</strain>
    </source>
</reference>
<dbReference type="FunFam" id="3.40.630.20:FF:000001">
    <property type="entry name" value="Pyrrolidone-carboxylate peptidase"/>
    <property type="match status" value="1"/>
</dbReference>
<evidence type="ECO:0000256" key="7">
    <source>
        <dbReference type="ARBA" id="ARBA00022801"/>
    </source>
</evidence>
<comment type="function">
    <text evidence="2">Removes 5-oxoproline from various penultimate amino acid residues except L-proline.</text>
</comment>
<sequence length="225" mass="24765">MIMRKILLSIFMLLSFAISANSQTVLITGFVAFGGEKINSSWQAVKQLPDNIDGAKIIKKQLPVSFKGSVDKLDRLIKEYNPDVIIAVGEAGGRAAISIERVAINVDDARITDNDNYQPKNIKISATGKNAYFSKLPIYQIQEAIQAQGISAYISNTAGTYVCNHVMYHLLEVLSNKYPNKIAGFIHVPYAPQQVVDKADIPSMSTNDAKQALKIAIQTSLTKYR</sequence>
<evidence type="ECO:0000256" key="8">
    <source>
        <dbReference type="ARBA" id="ARBA00022807"/>
    </source>
</evidence>
<feature type="active site" evidence="10">
    <location>
        <position position="163"/>
    </location>
</feature>
<evidence type="ECO:0000256" key="11">
    <source>
        <dbReference type="SAM" id="SignalP"/>
    </source>
</evidence>
<dbReference type="EMBL" id="CP022375">
    <property type="protein sequence ID" value="AXH29257.1"/>
    <property type="molecule type" value="Genomic_DNA"/>
</dbReference>
<dbReference type="AlphaFoldDB" id="A0A345JPL1"/>
<evidence type="ECO:0000256" key="9">
    <source>
        <dbReference type="PROSITE-ProRule" id="PRU10076"/>
    </source>
</evidence>
<dbReference type="PANTHER" id="PTHR23402:SF1">
    <property type="entry name" value="PYROGLUTAMYL-PEPTIDASE I"/>
    <property type="match status" value="1"/>
</dbReference>
<evidence type="ECO:0000256" key="6">
    <source>
        <dbReference type="ARBA" id="ARBA00022670"/>
    </source>
</evidence>
<keyword evidence="13" id="KW-1185">Reference proteome</keyword>
<evidence type="ECO:0000256" key="5">
    <source>
        <dbReference type="ARBA" id="ARBA00022490"/>
    </source>
</evidence>
<dbReference type="PROSITE" id="PS01334">
    <property type="entry name" value="PYRASE_CYS"/>
    <property type="match status" value="1"/>
</dbReference>
<keyword evidence="5" id="KW-0963">Cytoplasm</keyword>
<dbReference type="EC" id="3.4.19.3" evidence="9"/>
<dbReference type="InterPro" id="IPR016125">
    <property type="entry name" value="Peptidase_C15-like"/>
</dbReference>
<dbReference type="GO" id="GO:0006508">
    <property type="term" value="P:proteolysis"/>
    <property type="evidence" value="ECO:0007669"/>
    <property type="project" value="UniProtKB-KW"/>
</dbReference>
<feature type="chain" id="PRO_5016748505" description="Pyroglutamyl-peptidase I" evidence="11">
    <location>
        <begin position="23"/>
        <end position="225"/>
    </location>
</feature>
<evidence type="ECO:0000256" key="4">
    <source>
        <dbReference type="ARBA" id="ARBA00006641"/>
    </source>
</evidence>
<dbReference type="InterPro" id="IPR036440">
    <property type="entry name" value="Peptidase_C15-like_sf"/>
</dbReference>
<evidence type="ECO:0000256" key="10">
    <source>
        <dbReference type="PROSITE-ProRule" id="PRU10077"/>
    </source>
</evidence>
<evidence type="ECO:0000256" key="1">
    <source>
        <dbReference type="ARBA" id="ARBA00001770"/>
    </source>
</evidence>
<dbReference type="OrthoDB" id="9779738at2"/>
<dbReference type="Proteomes" id="UP000253862">
    <property type="component" value="Chromosome"/>
</dbReference>
<dbReference type="SUPFAM" id="SSF53182">
    <property type="entry name" value="Pyrrolidone carboxyl peptidase (pyroglutamate aminopeptidase)"/>
    <property type="match status" value="1"/>
</dbReference>
<dbReference type="PRINTS" id="PR00706">
    <property type="entry name" value="PYROGLUPTASE"/>
</dbReference>
<proteinExistence type="inferred from homology"/>
<evidence type="ECO:0000313" key="12">
    <source>
        <dbReference type="EMBL" id="AXH29257.1"/>
    </source>
</evidence>
<name>A0A345JPL1_9GAMM</name>
<keyword evidence="7" id="KW-0378">Hydrolase</keyword>
<comment type="catalytic activity">
    <reaction evidence="1 9">
        <text>Release of an N-terminal pyroglutamyl group from a polypeptide, the second amino acid generally not being Pro.</text>
        <dbReference type="EC" id="3.4.19.3"/>
    </reaction>
</comment>
<dbReference type="InterPro" id="IPR033693">
    <property type="entry name" value="PGPEP1_Glu_AS"/>
</dbReference>
<dbReference type="Pfam" id="PF01470">
    <property type="entry name" value="Peptidase_C15"/>
    <property type="match status" value="1"/>
</dbReference>
<feature type="active site" evidence="9">
    <location>
        <position position="100"/>
    </location>
</feature>
<dbReference type="CDD" id="cd00501">
    <property type="entry name" value="Peptidase_C15"/>
    <property type="match status" value="1"/>
</dbReference>
<dbReference type="InterPro" id="IPR033694">
    <property type="entry name" value="PGPEP1_Cys_AS"/>
</dbReference>
<dbReference type="PROSITE" id="PS01333">
    <property type="entry name" value="PYRASE_GLU"/>
    <property type="match status" value="1"/>
</dbReference>
<dbReference type="InterPro" id="IPR000816">
    <property type="entry name" value="Peptidase_C15"/>
</dbReference>
<comment type="subcellular location">
    <subcellularLocation>
        <location evidence="3">Cytoplasm</location>
    </subcellularLocation>
</comment>
<evidence type="ECO:0000256" key="3">
    <source>
        <dbReference type="ARBA" id="ARBA00004496"/>
    </source>
</evidence>
<dbReference type="NCBIfam" id="TIGR00504">
    <property type="entry name" value="pyro_pdase"/>
    <property type="match status" value="1"/>
</dbReference>
<keyword evidence="8" id="KW-0788">Thiol protease</keyword>
<dbReference type="InterPro" id="IPR029762">
    <property type="entry name" value="PGP-I_bact-type"/>
</dbReference>
<protein>
    <recommendedName>
        <fullName evidence="9">Pyroglutamyl-peptidase I</fullName>
        <ecNumber evidence="9">3.4.19.3</ecNumber>
    </recommendedName>
</protein>
<accession>A0A345JPL1</accession>
<evidence type="ECO:0000256" key="2">
    <source>
        <dbReference type="ARBA" id="ARBA00002280"/>
    </source>
</evidence>
<dbReference type="PIRSF" id="PIRSF015592">
    <property type="entry name" value="Prld-crbxl_pptds"/>
    <property type="match status" value="1"/>
</dbReference>
<gene>
    <name evidence="12" type="primary">pcp</name>
    <name evidence="12" type="ORF">CGC43_00960</name>
</gene>
<feature type="signal peptide" evidence="11">
    <location>
        <begin position="1"/>
        <end position="22"/>
    </location>
</feature>
<dbReference type="GO" id="GO:0016920">
    <property type="term" value="F:pyroglutamyl-peptidase activity"/>
    <property type="evidence" value="ECO:0007669"/>
    <property type="project" value="UniProtKB-EC"/>
</dbReference>
<evidence type="ECO:0000313" key="13">
    <source>
        <dbReference type="Proteomes" id="UP000253862"/>
    </source>
</evidence>
<dbReference type="PANTHER" id="PTHR23402">
    <property type="entry name" value="PROTEASE FAMILY C15 PYROGLUTAMYL-PEPTIDASE I-RELATED"/>
    <property type="match status" value="1"/>
</dbReference>